<keyword evidence="3" id="KW-1185">Reference proteome</keyword>
<dbReference type="InParanoid" id="W3WR11"/>
<feature type="compositionally biased region" description="Basic and acidic residues" evidence="1">
    <location>
        <begin position="44"/>
        <end position="56"/>
    </location>
</feature>
<dbReference type="EMBL" id="KI912119">
    <property type="protein sequence ID" value="ETS75251.1"/>
    <property type="molecule type" value="Genomic_DNA"/>
</dbReference>
<dbReference type="Proteomes" id="UP000030651">
    <property type="component" value="Unassembled WGS sequence"/>
</dbReference>
<name>W3WR11_PESFW</name>
<evidence type="ECO:0000313" key="3">
    <source>
        <dbReference type="Proteomes" id="UP000030651"/>
    </source>
</evidence>
<evidence type="ECO:0000256" key="1">
    <source>
        <dbReference type="SAM" id="MobiDB-lite"/>
    </source>
</evidence>
<sequence>MQRLFYYQLFYLWAAIKERNSQSSHHSEVITGVKDLPPSSEQQSRWDKKKNPDAPTRHLTNTPRSKYPRIHSARKAGQPAFVRARLDKTNRRVPQDYVGATGKLASVAYITFNNGGSHLTSDEMFRAYCQADAGRERIITQWNYDPCVFLSQKALYNSSN</sequence>
<organism evidence="2 3">
    <name type="scientific">Pestalotiopsis fici (strain W106-1 / CGMCC3.15140)</name>
    <dbReference type="NCBI Taxonomy" id="1229662"/>
    <lineage>
        <taxon>Eukaryota</taxon>
        <taxon>Fungi</taxon>
        <taxon>Dikarya</taxon>
        <taxon>Ascomycota</taxon>
        <taxon>Pezizomycotina</taxon>
        <taxon>Sordariomycetes</taxon>
        <taxon>Xylariomycetidae</taxon>
        <taxon>Amphisphaeriales</taxon>
        <taxon>Sporocadaceae</taxon>
        <taxon>Pestalotiopsis</taxon>
    </lineage>
</organism>
<gene>
    <name evidence="2" type="ORF">PFICI_13735</name>
</gene>
<feature type="region of interest" description="Disordered" evidence="1">
    <location>
        <begin position="27"/>
        <end position="73"/>
    </location>
</feature>
<dbReference type="KEGG" id="pfy:PFICI_13735"/>
<dbReference type="OrthoDB" id="10498485at2759"/>
<dbReference type="GeneID" id="19278748"/>
<dbReference type="HOGENOM" id="CLU_1652769_0_0_1"/>
<dbReference type="AlphaFoldDB" id="W3WR11"/>
<proteinExistence type="predicted"/>
<evidence type="ECO:0000313" key="2">
    <source>
        <dbReference type="EMBL" id="ETS75251.1"/>
    </source>
</evidence>
<reference evidence="3" key="1">
    <citation type="journal article" date="2015" name="BMC Genomics">
        <title>Genomic and transcriptomic analysis of the endophytic fungus Pestalotiopsis fici reveals its lifestyle and high potential for synthesis of natural products.</title>
        <authorList>
            <person name="Wang X."/>
            <person name="Zhang X."/>
            <person name="Liu L."/>
            <person name="Xiang M."/>
            <person name="Wang W."/>
            <person name="Sun X."/>
            <person name="Che Y."/>
            <person name="Guo L."/>
            <person name="Liu G."/>
            <person name="Guo L."/>
            <person name="Wang C."/>
            <person name="Yin W.B."/>
            <person name="Stadler M."/>
            <person name="Zhang X."/>
            <person name="Liu X."/>
        </authorList>
    </citation>
    <scope>NUCLEOTIDE SEQUENCE [LARGE SCALE GENOMIC DNA]</scope>
    <source>
        <strain evidence="3">W106-1 / CGMCC3.15140</strain>
    </source>
</reference>
<accession>W3WR11</accession>
<dbReference type="RefSeq" id="XP_007840507.1">
    <property type="nucleotide sequence ID" value="XM_007842316.1"/>
</dbReference>
<protein>
    <submittedName>
        <fullName evidence="2">Uncharacterized protein</fullName>
    </submittedName>
</protein>